<dbReference type="GO" id="GO:0009396">
    <property type="term" value="P:folic acid-containing compound biosynthetic process"/>
    <property type="evidence" value="ECO:0007669"/>
    <property type="project" value="TreeGrafter"/>
</dbReference>
<gene>
    <name evidence="8" type="ORF">BQ2448_623</name>
</gene>
<comment type="catalytic activity">
    <reaction evidence="4 7">
        <text>(6S)-5-formyl-5,6,7,8-tetrahydrofolate + ATP = (6R)-5,10-methenyltetrahydrofolate + ADP + phosphate</text>
        <dbReference type="Rhea" id="RHEA:10488"/>
        <dbReference type="ChEBI" id="CHEBI:30616"/>
        <dbReference type="ChEBI" id="CHEBI:43474"/>
        <dbReference type="ChEBI" id="CHEBI:57455"/>
        <dbReference type="ChEBI" id="CHEBI:57457"/>
        <dbReference type="ChEBI" id="CHEBI:456216"/>
        <dbReference type="EC" id="6.3.3.2"/>
    </reaction>
</comment>
<feature type="binding site" evidence="6">
    <location>
        <begin position="152"/>
        <end position="160"/>
    </location>
    <ligand>
        <name>ATP</name>
        <dbReference type="ChEBI" id="CHEBI:30616"/>
    </ligand>
</feature>
<comment type="similarity">
    <text evidence="1 7">Belongs to the 5-formyltetrahydrofolate cyclo-ligase family.</text>
</comment>
<dbReference type="PIRSF" id="PIRSF006806">
    <property type="entry name" value="FTHF_cligase"/>
    <property type="match status" value="1"/>
</dbReference>
<dbReference type="EMBL" id="FMSP01000003">
    <property type="protein sequence ID" value="SCV68502.1"/>
    <property type="molecule type" value="Genomic_DNA"/>
</dbReference>
<reference evidence="9" key="1">
    <citation type="submission" date="2016-09" db="EMBL/GenBank/DDBJ databases">
        <authorList>
            <person name="Jeantristanb JTB J.-T."/>
            <person name="Ricardo R."/>
        </authorList>
    </citation>
    <scope>NUCLEOTIDE SEQUENCE [LARGE SCALE GENOMIC DNA]</scope>
</reference>
<keyword evidence="9" id="KW-1185">Reference proteome</keyword>
<dbReference type="GO" id="GO:0035999">
    <property type="term" value="P:tetrahydrofolate interconversion"/>
    <property type="evidence" value="ECO:0007669"/>
    <property type="project" value="TreeGrafter"/>
</dbReference>
<keyword evidence="2 6" id="KW-0547">Nucleotide-binding</keyword>
<comment type="cofactor">
    <cofactor evidence="7">
        <name>Mg(2+)</name>
        <dbReference type="ChEBI" id="CHEBI:18420"/>
    </cofactor>
</comment>
<dbReference type="AlphaFoldDB" id="A0A238F2Y7"/>
<dbReference type="GO" id="GO:0030272">
    <property type="term" value="F:5-formyltetrahydrofolate cyclo-ligase activity"/>
    <property type="evidence" value="ECO:0007669"/>
    <property type="project" value="UniProtKB-EC"/>
</dbReference>
<dbReference type="PANTHER" id="PTHR23407:SF1">
    <property type="entry name" value="5-FORMYLTETRAHYDROFOLATE CYCLO-LIGASE"/>
    <property type="match status" value="1"/>
</dbReference>
<dbReference type="Gene3D" id="3.40.50.10420">
    <property type="entry name" value="NagB/RpiA/CoA transferase-like"/>
    <property type="match status" value="1"/>
</dbReference>
<sequence length="219" mass="24301">MSSSATTATTQAAKALLRKSLKRRLKLVPPAQVAQDLSYLDNAAAAITARVLAASWYLKADAVSCYLSTPVGEASTDSIILDALSKGKRVFIPYCPLEQPTVMRMLRLKSVHHFESLKLNRWGIRDLDPQEQSGGLDLILVPGLAFDRKKRRLGHGRGYYDRYITETGDYAARFKKESPYTAALALNAQIIEPDDPQQIPVTEWDRTPDVLVTPDEVIS</sequence>
<dbReference type="Pfam" id="PF01812">
    <property type="entry name" value="5-FTHF_cyc-lig"/>
    <property type="match status" value="1"/>
</dbReference>
<evidence type="ECO:0000313" key="8">
    <source>
        <dbReference type="EMBL" id="SCV68502.1"/>
    </source>
</evidence>
<feature type="binding site" evidence="6">
    <location>
        <position position="67"/>
    </location>
    <ligand>
        <name>substrate</name>
    </ligand>
</feature>
<dbReference type="Proteomes" id="UP000198372">
    <property type="component" value="Unassembled WGS sequence"/>
</dbReference>
<dbReference type="SUPFAM" id="SSF100950">
    <property type="entry name" value="NagB/RpiA/CoA transferase-like"/>
    <property type="match status" value="1"/>
</dbReference>
<evidence type="ECO:0000313" key="9">
    <source>
        <dbReference type="Proteomes" id="UP000198372"/>
    </source>
</evidence>
<dbReference type="InterPro" id="IPR024185">
    <property type="entry name" value="FTHF_cligase-like_sf"/>
</dbReference>
<evidence type="ECO:0000256" key="7">
    <source>
        <dbReference type="RuleBase" id="RU361279"/>
    </source>
</evidence>
<dbReference type="GO" id="GO:0005524">
    <property type="term" value="F:ATP binding"/>
    <property type="evidence" value="ECO:0007669"/>
    <property type="project" value="UniProtKB-KW"/>
</dbReference>
<accession>A0A238F2Y7</accession>
<keyword evidence="3 6" id="KW-0067">ATP-binding</keyword>
<feature type="binding site" evidence="6">
    <location>
        <begin position="14"/>
        <end position="18"/>
    </location>
    <ligand>
        <name>ATP</name>
        <dbReference type="ChEBI" id="CHEBI:30616"/>
    </ligand>
</feature>
<keyword evidence="7" id="KW-0460">Magnesium</keyword>
<evidence type="ECO:0000256" key="6">
    <source>
        <dbReference type="PIRSR" id="PIRSR006806-1"/>
    </source>
</evidence>
<protein>
    <recommendedName>
        <fullName evidence="5 7">5-formyltetrahydrofolate cyclo-ligase</fullName>
        <ecNumber evidence="5 7">6.3.3.2</ecNumber>
    </recommendedName>
</protein>
<dbReference type="GO" id="GO:0046872">
    <property type="term" value="F:metal ion binding"/>
    <property type="evidence" value="ECO:0007669"/>
    <property type="project" value="UniProtKB-KW"/>
</dbReference>
<evidence type="ECO:0000256" key="5">
    <source>
        <dbReference type="ARBA" id="ARBA00038966"/>
    </source>
</evidence>
<name>A0A238F2Y7_9BASI</name>
<organism evidence="8 9">
    <name type="scientific">Microbotryum intermedium</name>
    <dbReference type="NCBI Taxonomy" id="269621"/>
    <lineage>
        <taxon>Eukaryota</taxon>
        <taxon>Fungi</taxon>
        <taxon>Dikarya</taxon>
        <taxon>Basidiomycota</taxon>
        <taxon>Pucciniomycotina</taxon>
        <taxon>Microbotryomycetes</taxon>
        <taxon>Microbotryales</taxon>
        <taxon>Microbotryaceae</taxon>
        <taxon>Microbotryum</taxon>
    </lineage>
</organism>
<keyword evidence="7" id="KW-0479">Metal-binding</keyword>
<evidence type="ECO:0000256" key="1">
    <source>
        <dbReference type="ARBA" id="ARBA00010638"/>
    </source>
</evidence>
<dbReference type="NCBIfam" id="TIGR02727">
    <property type="entry name" value="MTHFS_bact"/>
    <property type="match status" value="1"/>
</dbReference>
<evidence type="ECO:0000256" key="4">
    <source>
        <dbReference type="ARBA" id="ARBA00036539"/>
    </source>
</evidence>
<dbReference type="InterPro" id="IPR002698">
    <property type="entry name" value="FTHF_cligase"/>
</dbReference>
<feature type="binding site" evidence="6">
    <location>
        <position position="73"/>
    </location>
    <ligand>
        <name>substrate</name>
    </ligand>
</feature>
<dbReference type="STRING" id="269621.A0A238F2Y7"/>
<dbReference type="OrthoDB" id="2015992at2759"/>
<proteinExistence type="inferred from homology"/>
<dbReference type="InterPro" id="IPR037171">
    <property type="entry name" value="NagB/RpiA_transferase-like"/>
</dbReference>
<dbReference type="EC" id="6.3.3.2" evidence="5 7"/>
<evidence type="ECO:0000256" key="3">
    <source>
        <dbReference type="ARBA" id="ARBA00022840"/>
    </source>
</evidence>
<dbReference type="PANTHER" id="PTHR23407">
    <property type="entry name" value="ATPASE INHIBITOR/5-FORMYLTETRAHYDROFOLATE CYCLO-LIGASE"/>
    <property type="match status" value="1"/>
</dbReference>
<evidence type="ECO:0000256" key="2">
    <source>
        <dbReference type="ARBA" id="ARBA00022741"/>
    </source>
</evidence>
<dbReference type="GO" id="GO:0005739">
    <property type="term" value="C:mitochondrion"/>
    <property type="evidence" value="ECO:0007669"/>
    <property type="project" value="TreeGrafter"/>
</dbReference>